<dbReference type="PROSITE" id="PS00623">
    <property type="entry name" value="GMC_OXRED_1"/>
    <property type="match status" value="1"/>
</dbReference>
<keyword evidence="5 11" id="KW-0560">Oxidoreductase</keyword>
<evidence type="ECO:0000256" key="4">
    <source>
        <dbReference type="ARBA" id="ARBA00022827"/>
    </source>
</evidence>
<evidence type="ECO:0000313" key="12">
    <source>
        <dbReference type="Proteomes" id="UP001064087"/>
    </source>
</evidence>
<evidence type="ECO:0000256" key="2">
    <source>
        <dbReference type="ARBA" id="ARBA00010790"/>
    </source>
</evidence>
<evidence type="ECO:0000313" key="11">
    <source>
        <dbReference type="EMBL" id="UXX83895.1"/>
    </source>
</evidence>
<dbReference type="PROSITE" id="PS00624">
    <property type="entry name" value="GMC_OXRED_2"/>
    <property type="match status" value="1"/>
</dbReference>
<dbReference type="Pfam" id="PF05199">
    <property type="entry name" value="GMC_oxred_C"/>
    <property type="match status" value="1"/>
</dbReference>
<dbReference type="PANTHER" id="PTHR11552">
    <property type="entry name" value="GLUCOSE-METHANOL-CHOLINE GMC OXIDOREDUCTASE"/>
    <property type="match status" value="1"/>
</dbReference>
<sequence length="561" mass="61904">MTEEYDYIIVGAGSAGCVLANRLTEDPNTSVLVLEFGGSDRSILIQMPTAFSIPMNTRKYNWKYETEPEPFLNGRRIHCPRGKVLGGSSSINGLVYVRGHALDFDEWEELGAHGWGYRNCLPYFKKSESAHIGGDEYRGGDGPLSTNNGNEMENPLYGAFVNAGVEAGYIPTADSNGHMQEGFGPMHMTVKNGVRWSAANAYLRPAMQRPNLTVITGAMTRKIVLDGKRATGVVYEKGGEKHTVKCRKEVLVSSGPIGSPHLLQRSGIGPSDVLCKAGIAVQHDLPGVGENLQDHAEIYIQFRCKQPITLNSKMGLFSRFLIGLRWMLFKDGLGASNHFESGGFIRSRNGLRWPDTQYHFLPAAVRYDGHKPVKGHGFMLLTGPNKPKSRGHVRARSADPHDHPEIQFNYLQHEDDREGFRRCVRLSREIINQPAMDPFVDGEIAPGPDVQSDAQIDAFVRDNLESTYHPCGTCRMGDDAMAVVGPDLRVRGIDGLRVIDSSVFPTEPNGNLNAPTMMLAERASDLVRGRDTLPASNVEVGLAPHWETQQRSREPVRKSNA</sequence>
<accession>A0ABY6DEF0</accession>
<evidence type="ECO:0000256" key="7">
    <source>
        <dbReference type="RuleBase" id="RU003968"/>
    </source>
</evidence>
<keyword evidence="4 7" id="KW-0274">FAD</keyword>
<dbReference type="PANTHER" id="PTHR11552:SF147">
    <property type="entry name" value="CHOLINE DEHYDROGENASE, MITOCHONDRIAL"/>
    <property type="match status" value="1"/>
</dbReference>
<dbReference type="NCBIfam" id="TIGR01810">
    <property type="entry name" value="betA"/>
    <property type="match status" value="1"/>
</dbReference>
<evidence type="ECO:0000256" key="5">
    <source>
        <dbReference type="ARBA" id="ARBA00023002"/>
    </source>
</evidence>
<proteinExistence type="inferred from homology"/>
<evidence type="ECO:0000256" key="8">
    <source>
        <dbReference type="RuleBase" id="RU003969"/>
    </source>
</evidence>
<keyword evidence="3 7" id="KW-0285">Flavoprotein</keyword>
<evidence type="ECO:0000256" key="6">
    <source>
        <dbReference type="NCBIfam" id="TIGR01810"/>
    </source>
</evidence>
<dbReference type="PIRSF" id="PIRSF000137">
    <property type="entry name" value="Alcohol_oxidase"/>
    <property type="match status" value="1"/>
</dbReference>
<comment type="cofactor">
    <cofactor evidence="1">
        <name>FAD</name>
        <dbReference type="ChEBI" id="CHEBI:57692"/>
    </cofactor>
</comment>
<dbReference type="Gene3D" id="3.50.50.60">
    <property type="entry name" value="FAD/NAD(P)-binding domain"/>
    <property type="match status" value="1"/>
</dbReference>
<dbReference type="InterPro" id="IPR036188">
    <property type="entry name" value="FAD/NAD-bd_sf"/>
</dbReference>
<protein>
    <recommendedName>
        <fullName evidence="6 8">Choline dehydrogenase</fullName>
        <ecNumber evidence="6 8">1.1.99.1</ecNumber>
    </recommendedName>
</protein>
<dbReference type="EMBL" id="CP106738">
    <property type="protein sequence ID" value="UXX83895.1"/>
    <property type="molecule type" value="Genomic_DNA"/>
</dbReference>
<keyword evidence="12" id="KW-1185">Reference proteome</keyword>
<evidence type="ECO:0000256" key="1">
    <source>
        <dbReference type="ARBA" id="ARBA00001974"/>
    </source>
</evidence>
<dbReference type="NCBIfam" id="NF002550">
    <property type="entry name" value="PRK02106.1"/>
    <property type="match status" value="1"/>
</dbReference>
<comment type="pathway">
    <text evidence="8">Amine and polyamine biosynthesis; betaine biosynthesis via choline pathway; betaine aldehyde from choline (cytochrome c reductase route): step 1/1.</text>
</comment>
<evidence type="ECO:0000259" key="10">
    <source>
        <dbReference type="PROSITE" id="PS00624"/>
    </source>
</evidence>
<dbReference type="Pfam" id="PF00732">
    <property type="entry name" value="GMC_oxred_N"/>
    <property type="match status" value="1"/>
</dbReference>
<feature type="domain" description="Glucose-methanol-choline oxidoreductase N-terminal" evidence="10">
    <location>
        <begin position="255"/>
        <end position="269"/>
    </location>
</feature>
<feature type="domain" description="Glucose-methanol-choline oxidoreductase N-terminal" evidence="9">
    <location>
        <begin position="82"/>
        <end position="105"/>
    </location>
</feature>
<evidence type="ECO:0000259" key="9">
    <source>
        <dbReference type="PROSITE" id="PS00623"/>
    </source>
</evidence>
<dbReference type="InterPro" id="IPR007867">
    <property type="entry name" value="GMC_OxRtase_C"/>
</dbReference>
<dbReference type="EC" id="1.1.99.1" evidence="6 8"/>
<dbReference type="InterPro" id="IPR012132">
    <property type="entry name" value="GMC_OxRdtase"/>
</dbReference>
<dbReference type="Gene3D" id="3.30.560.10">
    <property type="entry name" value="Glucose Oxidase, domain 3"/>
    <property type="match status" value="1"/>
</dbReference>
<name>A0ABY6DEF0_9RHOB</name>
<organism evidence="11 12">
    <name type="scientific">Roseovarius pelagicus</name>
    <dbReference type="NCBI Taxonomy" id="2980108"/>
    <lineage>
        <taxon>Bacteria</taxon>
        <taxon>Pseudomonadati</taxon>
        <taxon>Pseudomonadota</taxon>
        <taxon>Alphaproteobacteria</taxon>
        <taxon>Rhodobacterales</taxon>
        <taxon>Roseobacteraceae</taxon>
        <taxon>Roseovarius</taxon>
    </lineage>
</organism>
<comment type="similarity">
    <text evidence="2 7">Belongs to the GMC oxidoreductase family.</text>
</comment>
<dbReference type="Proteomes" id="UP001064087">
    <property type="component" value="Chromosome"/>
</dbReference>
<gene>
    <name evidence="11" type="primary">betA</name>
    <name evidence="11" type="ORF">N7U68_04340</name>
</gene>
<reference evidence="11" key="1">
    <citation type="submission" date="2022-10" db="EMBL/GenBank/DDBJ databases">
        <title>Roseovarius pelagicus sp. nov., isolated from Arctic seawater.</title>
        <authorList>
            <person name="Hong Y.W."/>
            <person name="Hwang C.Y."/>
        </authorList>
    </citation>
    <scope>NUCLEOTIDE SEQUENCE</scope>
    <source>
        <strain evidence="11">HL-MP18</strain>
    </source>
</reference>
<dbReference type="SUPFAM" id="SSF51905">
    <property type="entry name" value="FAD/NAD(P)-binding domain"/>
    <property type="match status" value="1"/>
</dbReference>
<dbReference type="GO" id="GO:0008812">
    <property type="term" value="F:choline dehydrogenase activity"/>
    <property type="evidence" value="ECO:0007669"/>
    <property type="project" value="UniProtKB-EC"/>
</dbReference>
<dbReference type="InterPro" id="IPR011533">
    <property type="entry name" value="BetA"/>
</dbReference>
<dbReference type="RefSeq" id="WP_263048354.1">
    <property type="nucleotide sequence ID" value="NZ_CP106738.1"/>
</dbReference>
<evidence type="ECO:0000256" key="3">
    <source>
        <dbReference type="ARBA" id="ARBA00022630"/>
    </source>
</evidence>
<dbReference type="SUPFAM" id="SSF54373">
    <property type="entry name" value="FAD-linked reductases, C-terminal domain"/>
    <property type="match status" value="1"/>
</dbReference>
<dbReference type="InterPro" id="IPR000172">
    <property type="entry name" value="GMC_OxRdtase_N"/>
</dbReference>
<comment type="catalytic activity">
    <reaction evidence="8">
        <text>choline + A = betaine aldehyde + AH2</text>
        <dbReference type="Rhea" id="RHEA:17433"/>
        <dbReference type="ChEBI" id="CHEBI:13193"/>
        <dbReference type="ChEBI" id="CHEBI:15354"/>
        <dbReference type="ChEBI" id="CHEBI:15710"/>
        <dbReference type="ChEBI" id="CHEBI:17499"/>
        <dbReference type="EC" id="1.1.99.1"/>
    </reaction>
</comment>